<dbReference type="InterPro" id="IPR044855">
    <property type="entry name" value="CoA-Trfase_III_dom3_sf"/>
</dbReference>
<evidence type="ECO:0000313" key="3">
    <source>
        <dbReference type="Proteomes" id="UP000199520"/>
    </source>
</evidence>
<reference evidence="3" key="1">
    <citation type="submission" date="2016-10" db="EMBL/GenBank/DDBJ databases">
        <authorList>
            <person name="Varghese N."/>
            <person name="Submissions S."/>
        </authorList>
    </citation>
    <scope>NUCLEOTIDE SEQUENCE [LARGE SCALE GENOMIC DNA]</scope>
    <source>
        <strain evidence="3">DSM 13327</strain>
    </source>
</reference>
<dbReference type="OrthoDB" id="9797653at2"/>
<dbReference type="SUPFAM" id="SSF89796">
    <property type="entry name" value="CoA-transferase family III (CaiB/BaiF)"/>
    <property type="match status" value="1"/>
</dbReference>
<keyword evidence="3" id="KW-1185">Reference proteome</keyword>
<dbReference type="AlphaFoldDB" id="A0A1I4I548"/>
<dbReference type="InterPro" id="IPR003673">
    <property type="entry name" value="CoA-Trfase_fam_III"/>
</dbReference>
<sequence length="397" mass="43228">MQYNGALAGVKVLDLTRVLAGPFATMMLADMGAEVIKIEVPKSGDDSRQFGPFVNGESSYYMNLNRNKKGVTLNLKGRGKEIFLEMVKKADIVVENYRPGTMEKLGLGYEELKKINPKIVYGAVSGFGHYGPYKDRAGYDIIGQAMSGLMSTTGWPGGEPTRTGTAMSDILAGLSVAIGLLAALRHRDVTGHGQKVDVSLVDATVASMEIINQIYLVEGRLPQRIGNRYESTYPYDSFKANDGSLVIGAANDKLWQKLCIIMGQPELGEKAEFDTNWKRVQRHEEVKVLVEAWTVTKPVKEIVDALLAAGIPAAPINNIEQVVNDPHIAGAREMFVEVDHPKAGKMKITGSHIKLSDTKPCIKAPAPLLGQHNEEVYKAFLGLSADEIAAMKKDGLL</sequence>
<dbReference type="Pfam" id="PF02515">
    <property type="entry name" value="CoA_transf_3"/>
    <property type="match status" value="1"/>
</dbReference>
<accession>A0A1I4I548</accession>
<evidence type="ECO:0000313" key="2">
    <source>
        <dbReference type="EMBL" id="SFL49300.1"/>
    </source>
</evidence>
<protein>
    <submittedName>
        <fullName evidence="2">Formyl-CoA transferase</fullName>
    </submittedName>
</protein>
<keyword evidence="1 2" id="KW-0808">Transferase</keyword>
<dbReference type="Gene3D" id="3.40.50.10540">
    <property type="entry name" value="Crotonobetainyl-coa:carnitine coa-transferase, domain 1"/>
    <property type="match status" value="1"/>
</dbReference>
<name>A0A1I4I548_9FIRM</name>
<dbReference type="EMBL" id="FOTS01000006">
    <property type="protein sequence ID" value="SFL49300.1"/>
    <property type="molecule type" value="Genomic_DNA"/>
</dbReference>
<dbReference type="RefSeq" id="WP_090933469.1">
    <property type="nucleotide sequence ID" value="NZ_FOTS01000006.1"/>
</dbReference>
<evidence type="ECO:0000256" key="1">
    <source>
        <dbReference type="ARBA" id="ARBA00022679"/>
    </source>
</evidence>
<dbReference type="PANTHER" id="PTHR48207:SF3">
    <property type="entry name" value="SUCCINATE--HYDROXYMETHYLGLUTARATE COA-TRANSFERASE"/>
    <property type="match status" value="1"/>
</dbReference>
<dbReference type="Proteomes" id="UP000199520">
    <property type="component" value="Unassembled WGS sequence"/>
</dbReference>
<gene>
    <name evidence="2" type="ORF">SAMN04490355_1006131</name>
</gene>
<dbReference type="PANTHER" id="PTHR48207">
    <property type="entry name" value="SUCCINATE--HYDROXYMETHYLGLUTARATE COA-TRANSFERASE"/>
    <property type="match status" value="1"/>
</dbReference>
<proteinExistence type="predicted"/>
<dbReference type="InterPro" id="IPR050483">
    <property type="entry name" value="CoA-transferase_III_domain"/>
</dbReference>
<dbReference type="GO" id="GO:0008410">
    <property type="term" value="F:CoA-transferase activity"/>
    <property type="evidence" value="ECO:0007669"/>
    <property type="project" value="TreeGrafter"/>
</dbReference>
<dbReference type="STRING" id="1123291.SAMN04490355_1006131"/>
<organism evidence="2 3">
    <name type="scientific">Pelosinus propionicus DSM 13327</name>
    <dbReference type="NCBI Taxonomy" id="1123291"/>
    <lineage>
        <taxon>Bacteria</taxon>
        <taxon>Bacillati</taxon>
        <taxon>Bacillota</taxon>
        <taxon>Negativicutes</taxon>
        <taxon>Selenomonadales</taxon>
        <taxon>Sporomusaceae</taxon>
        <taxon>Pelosinus</taxon>
    </lineage>
</organism>
<dbReference type="Gene3D" id="3.30.1540.10">
    <property type="entry name" value="formyl-coa transferase, domain 3"/>
    <property type="match status" value="1"/>
</dbReference>
<dbReference type="InterPro" id="IPR023606">
    <property type="entry name" value="CoA-Trfase_III_dom_1_sf"/>
</dbReference>